<dbReference type="OrthoDB" id="6515429at2759"/>
<dbReference type="Pfam" id="PF00379">
    <property type="entry name" value="Chitin_bind_4"/>
    <property type="match status" value="1"/>
</dbReference>
<keyword evidence="1" id="KW-0193">Cuticle</keyword>
<name>A0A7R9MQP4_9ACAR</name>
<dbReference type="InterPro" id="IPR050468">
    <property type="entry name" value="Cuticle_Struct_Prot"/>
</dbReference>
<dbReference type="GO" id="GO:0008010">
    <property type="term" value="F:structural constituent of chitin-based larval cuticle"/>
    <property type="evidence" value="ECO:0007669"/>
    <property type="project" value="TreeGrafter"/>
</dbReference>
<evidence type="ECO:0000313" key="3">
    <source>
        <dbReference type="Proteomes" id="UP000728032"/>
    </source>
</evidence>
<dbReference type="EMBL" id="CAJPVJ010037579">
    <property type="protein sequence ID" value="CAG2181457.1"/>
    <property type="molecule type" value="Genomic_DNA"/>
</dbReference>
<dbReference type="PROSITE" id="PS51155">
    <property type="entry name" value="CHIT_BIND_RR_2"/>
    <property type="match status" value="1"/>
</dbReference>
<reference evidence="2" key="1">
    <citation type="submission" date="2020-11" db="EMBL/GenBank/DDBJ databases">
        <authorList>
            <person name="Tran Van P."/>
        </authorList>
    </citation>
    <scope>NUCLEOTIDE SEQUENCE</scope>
</reference>
<sequence length="79" mass="8572">MRDRSPTNEYGTQWSRQEVADGSGAVKGSYSYRDAAGIFRTVEYIADDVHGFRANVQSNEPGLVSSAPAGVTYNVQGKK</sequence>
<dbReference type="AlphaFoldDB" id="A0A7R9MQP4"/>
<dbReference type="InterPro" id="IPR000618">
    <property type="entry name" value="Insect_cuticle"/>
</dbReference>
<accession>A0A7R9MQP4</accession>
<evidence type="ECO:0000256" key="1">
    <source>
        <dbReference type="PROSITE-ProRule" id="PRU00497"/>
    </source>
</evidence>
<organism evidence="2">
    <name type="scientific">Oppiella nova</name>
    <dbReference type="NCBI Taxonomy" id="334625"/>
    <lineage>
        <taxon>Eukaryota</taxon>
        <taxon>Metazoa</taxon>
        <taxon>Ecdysozoa</taxon>
        <taxon>Arthropoda</taxon>
        <taxon>Chelicerata</taxon>
        <taxon>Arachnida</taxon>
        <taxon>Acari</taxon>
        <taxon>Acariformes</taxon>
        <taxon>Sarcoptiformes</taxon>
        <taxon>Oribatida</taxon>
        <taxon>Brachypylina</taxon>
        <taxon>Oppioidea</taxon>
        <taxon>Oppiidae</taxon>
        <taxon>Oppiella</taxon>
    </lineage>
</organism>
<dbReference type="GO" id="GO:0062129">
    <property type="term" value="C:chitin-based extracellular matrix"/>
    <property type="evidence" value="ECO:0007669"/>
    <property type="project" value="TreeGrafter"/>
</dbReference>
<gene>
    <name evidence="2" type="ORF">ONB1V03_LOCUS20878</name>
</gene>
<evidence type="ECO:0000313" key="2">
    <source>
        <dbReference type="EMBL" id="CAD7664320.1"/>
    </source>
</evidence>
<dbReference type="EMBL" id="OC952404">
    <property type="protein sequence ID" value="CAD7664320.1"/>
    <property type="molecule type" value="Genomic_DNA"/>
</dbReference>
<protein>
    <recommendedName>
        <fullName evidence="4">Cuticle protein</fullName>
    </recommendedName>
</protein>
<dbReference type="PANTHER" id="PTHR10380">
    <property type="entry name" value="CUTICLE PROTEIN"/>
    <property type="match status" value="1"/>
</dbReference>
<dbReference type="Proteomes" id="UP000728032">
    <property type="component" value="Unassembled WGS sequence"/>
</dbReference>
<proteinExistence type="predicted"/>
<evidence type="ECO:0008006" key="4">
    <source>
        <dbReference type="Google" id="ProtNLM"/>
    </source>
</evidence>
<keyword evidence="3" id="KW-1185">Reference proteome</keyword>